<reference evidence="3 4" key="1">
    <citation type="submission" date="2016-10" db="EMBL/GenBank/DDBJ databases">
        <authorList>
            <person name="Varghese N."/>
            <person name="Submissions S."/>
        </authorList>
    </citation>
    <scope>NUCLEOTIDE SEQUENCE [LARGE SCALE GENOMIC DNA]</scope>
    <source>
        <strain evidence="3 4">DSM 9169</strain>
    </source>
</reference>
<dbReference type="Proteomes" id="UP000198976">
    <property type="component" value="Chromosome I"/>
</dbReference>
<sequence>MSESDKAGGRRVAPRNVRRAPKSIGGVQRSSLRVHLTGKERALLEAKANNQGWSLSRTLVHAALHPSSAQEIDTDNLAEVITDLRDYRRKLTGLANNLNQLTRYAHVKQELPQHIDYVLGQVERSVDEINYLLASVRR</sequence>
<dbReference type="Pfam" id="PF05713">
    <property type="entry name" value="MobC"/>
    <property type="match status" value="1"/>
</dbReference>
<protein>
    <submittedName>
        <fullName evidence="3">Mobilisation protein (MobC)</fullName>
    </submittedName>
</protein>
<name>A0ABY0V531_9ACTO</name>
<evidence type="ECO:0000256" key="1">
    <source>
        <dbReference type="SAM" id="MobiDB-lite"/>
    </source>
</evidence>
<dbReference type="RefSeq" id="WP_092648146.1">
    <property type="nucleotide sequence ID" value="NZ_LT629792.1"/>
</dbReference>
<evidence type="ECO:0000259" key="2">
    <source>
        <dbReference type="Pfam" id="PF05713"/>
    </source>
</evidence>
<gene>
    <name evidence="3" type="ORF">SAMN04489714_0209</name>
</gene>
<organism evidence="3 4">
    <name type="scientific">Schaalia radingae</name>
    <dbReference type="NCBI Taxonomy" id="131110"/>
    <lineage>
        <taxon>Bacteria</taxon>
        <taxon>Bacillati</taxon>
        <taxon>Actinomycetota</taxon>
        <taxon>Actinomycetes</taxon>
        <taxon>Actinomycetales</taxon>
        <taxon>Actinomycetaceae</taxon>
        <taxon>Schaalia</taxon>
    </lineage>
</organism>
<evidence type="ECO:0000313" key="4">
    <source>
        <dbReference type="Proteomes" id="UP000198976"/>
    </source>
</evidence>
<proteinExistence type="predicted"/>
<evidence type="ECO:0000313" key="3">
    <source>
        <dbReference type="EMBL" id="SDT85987.1"/>
    </source>
</evidence>
<keyword evidence="4" id="KW-1185">Reference proteome</keyword>
<feature type="domain" description="Bacterial mobilisation" evidence="2">
    <location>
        <begin position="89"/>
        <end position="128"/>
    </location>
</feature>
<dbReference type="InterPro" id="IPR008687">
    <property type="entry name" value="MobC"/>
</dbReference>
<feature type="compositionally biased region" description="Basic residues" evidence="1">
    <location>
        <begin position="12"/>
        <end position="21"/>
    </location>
</feature>
<feature type="region of interest" description="Disordered" evidence="1">
    <location>
        <begin position="1"/>
        <end position="29"/>
    </location>
</feature>
<accession>A0ABY0V531</accession>
<dbReference type="EMBL" id="LT629792">
    <property type="protein sequence ID" value="SDT85987.1"/>
    <property type="molecule type" value="Genomic_DNA"/>
</dbReference>